<proteinExistence type="inferred from homology"/>
<gene>
    <name evidence="5" type="ORF">G3A44_11825</name>
</gene>
<dbReference type="Gene3D" id="3.20.20.150">
    <property type="entry name" value="Divalent-metal-dependent TIM barrel enzymes"/>
    <property type="match status" value="1"/>
</dbReference>
<dbReference type="InterPro" id="IPR036237">
    <property type="entry name" value="Xyl_isomerase-like_sf"/>
</dbReference>
<evidence type="ECO:0000256" key="3">
    <source>
        <dbReference type="PIRSR" id="PIRSR006241-50"/>
    </source>
</evidence>
<feature type="active site" description="Proton donor/acceptor" evidence="3">
    <location>
        <position position="138"/>
    </location>
</feature>
<organism evidence="5 6">
    <name type="scientific">Ideonella livida</name>
    <dbReference type="NCBI Taxonomy" id="2707176"/>
    <lineage>
        <taxon>Bacteria</taxon>
        <taxon>Pseudomonadati</taxon>
        <taxon>Pseudomonadota</taxon>
        <taxon>Betaproteobacteria</taxon>
        <taxon>Burkholderiales</taxon>
        <taxon>Sphaerotilaceae</taxon>
        <taxon>Ideonella</taxon>
    </lineage>
</organism>
<protein>
    <submittedName>
        <fullName evidence="5">TIM barrel protein</fullName>
    </submittedName>
</protein>
<evidence type="ECO:0000256" key="2">
    <source>
        <dbReference type="PIRNR" id="PIRNR006241"/>
    </source>
</evidence>
<evidence type="ECO:0000256" key="1">
    <source>
        <dbReference type="ARBA" id="ARBA00023235"/>
    </source>
</evidence>
<name>A0A7C9PH78_9BURK</name>
<reference evidence="5 6" key="1">
    <citation type="submission" date="2020-02" db="EMBL/GenBank/DDBJ databases">
        <title>Ideonella bacterium strain TBM-1.</title>
        <authorList>
            <person name="Chen W.-M."/>
        </authorList>
    </citation>
    <scope>NUCLEOTIDE SEQUENCE [LARGE SCALE GENOMIC DNA]</scope>
    <source>
        <strain evidence="5 6">TBM-1</strain>
    </source>
</reference>
<dbReference type="PANTHER" id="PTHR43489">
    <property type="entry name" value="ISOMERASE"/>
    <property type="match status" value="1"/>
</dbReference>
<keyword evidence="1 2" id="KW-0413">Isomerase</keyword>
<dbReference type="GO" id="GO:0008903">
    <property type="term" value="F:hydroxypyruvate isomerase activity"/>
    <property type="evidence" value="ECO:0007669"/>
    <property type="project" value="TreeGrafter"/>
</dbReference>
<dbReference type="AlphaFoldDB" id="A0A7C9PH78"/>
<comment type="similarity">
    <text evidence="2">Belongs to the hyi family.</text>
</comment>
<dbReference type="SUPFAM" id="SSF51658">
    <property type="entry name" value="Xylose isomerase-like"/>
    <property type="match status" value="1"/>
</dbReference>
<feature type="domain" description="Xylose isomerase-like TIM barrel" evidence="4">
    <location>
        <begin position="23"/>
        <end position="247"/>
    </location>
</feature>
<dbReference type="InterPro" id="IPR050417">
    <property type="entry name" value="Sugar_Epim/Isomerase"/>
</dbReference>
<dbReference type="RefSeq" id="WP_163457723.1">
    <property type="nucleotide sequence ID" value="NZ_JAAGOH010000012.1"/>
</dbReference>
<dbReference type="PIRSF" id="PIRSF006241">
    <property type="entry name" value="HyI"/>
    <property type="match status" value="1"/>
</dbReference>
<keyword evidence="6" id="KW-1185">Reference proteome</keyword>
<evidence type="ECO:0000259" key="4">
    <source>
        <dbReference type="Pfam" id="PF01261"/>
    </source>
</evidence>
<dbReference type="Proteomes" id="UP000484255">
    <property type="component" value="Unassembled WGS sequence"/>
</dbReference>
<accession>A0A7C9PH78</accession>
<dbReference type="InterPro" id="IPR013022">
    <property type="entry name" value="Xyl_isomerase-like_TIM-brl"/>
</dbReference>
<dbReference type="EMBL" id="JAAGOH010000012">
    <property type="protein sequence ID" value="NDY91875.1"/>
    <property type="molecule type" value="Genomic_DNA"/>
</dbReference>
<sequence>MQLCAVIEDLYMFNEAGDLPARIRAAAAAGLKHVEFHMWNQVDADAVEAALKETGVHLQSITVGPRVGCVDRSKTAFIIEALERTIAACQRWGATDMVIAGGPALKDVSAEEQHAAMVHNLKHLAPVAAAAGMRLLLEPLNTRVDHPGFFMASAIEGLDIVEAVNHPAVRLLYDAYHAEVMGEDHRQILQRAHLIGYVQVADTHGRHEPGTGTIDWTTWLADLKAAGYSGAIGLEYRPSNGTLASLQRTREVFGLSEVAA</sequence>
<dbReference type="GO" id="GO:0046487">
    <property type="term" value="P:glyoxylate metabolic process"/>
    <property type="evidence" value="ECO:0007669"/>
    <property type="project" value="TreeGrafter"/>
</dbReference>
<dbReference type="InterPro" id="IPR026040">
    <property type="entry name" value="HyI-like"/>
</dbReference>
<evidence type="ECO:0000313" key="5">
    <source>
        <dbReference type="EMBL" id="NDY91875.1"/>
    </source>
</evidence>
<feature type="active site" description="Proton donor/acceptor" evidence="3">
    <location>
        <position position="235"/>
    </location>
</feature>
<dbReference type="PANTHER" id="PTHR43489:SF6">
    <property type="entry name" value="HYDROXYPYRUVATE ISOMERASE-RELATED"/>
    <property type="match status" value="1"/>
</dbReference>
<evidence type="ECO:0000313" key="6">
    <source>
        <dbReference type="Proteomes" id="UP000484255"/>
    </source>
</evidence>
<dbReference type="Pfam" id="PF01261">
    <property type="entry name" value="AP_endonuc_2"/>
    <property type="match status" value="1"/>
</dbReference>
<comment type="caution">
    <text evidence="5">The sequence shown here is derived from an EMBL/GenBank/DDBJ whole genome shotgun (WGS) entry which is preliminary data.</text>
</comment>